<dbReference type="EMBL" id="CP000776">
    <property type="protein sequence ID" value="ABS51424.1"/>
    <property type="molecule type" value="Genomic_DNA"/>
</dbReference>
<sequence length="403" mass="45844">MQRFYNEICELVFDKEKLNKKIKDSVFEICVDEFKNTDDKTQKSAELANEFLKDLDKLEILDKQTLEITLKSIKNALISDEEHYLFKLLYEFEKLKKQIGAQKDEIKEISAKSFKSIENSIKNTDLSKKDEILNFINDIFIDELEMKGILKEVSESAFVSAIENAEDVLETSYEISKNLVYHAILEGEFNKVRILGICKVIMKSAISIANESKIFADELVNGAIKGANDAIAKCIEKFQNDLKFAPDEIIENFNKNKAELDTLESDFISLLRSFGAHVNDPAKSVINEILQNDYDSFLAKFKRVSSDFSAAISQKIDELNLEDLSKNISAKFDEIRQEISQKSSQIAQNLEIDEKISNIKKEISELEKIASQNLSGKVKNISEKAKELGTRAFNAAKNSIKKK</sequence>
<dbReference type="AlphaFoldDB" id="A7HZG9"/>
<evidence type="ECO:0000313" key="1">
    <source>
        <dbReference type="EMBL" id="ABS51424.1"/>
    </source>
</evidence>
<dbReference type="RefSeq" id="WP_011991507.1">
    <property type="nucleotide sequence ID" value="NC_009714.1"/>
</dbReference>
<dbReference type="STRING" id="360107.CHAB381_0038"/>
<evidence type="ECO:0000313" key="2">
    <source>
        <dbReference type="Proteomes" id="UP000002407"/>
    </source>
</evidence>
<dbReference type="Gene3D" id="1.20.120.20">
    <property type="entry name" value="Apolipoprotein"/>
    <property type="match status" value="1"/>
</dbReference>
<dbReference type="KEGG" id="cha:CHAB381_0038"/>
<dbReference type="OrthoDB" id="5337924at2"/>
<dbReference type="Proteomes" id="UP000002407">
    <property type="component" value="Chromosome"/>
</dbReference>
<name>A7HZG9_CAMHC</name>
<proteinExistence type="predicted"/>
<reference evidence="2" key="1">
    <citation type="submission" date="2007-07" db="EMBL/GenBank/DDBJ databases">
        <title>Complete genome sequence of Campylobacter hominis ATCC BAA-381, a commensal isolated from the human gastrointestinal tract.</title>
        <authorList>
            <person name="Fouts D.E."/>
            <person name="Mongodin E.F."/>
            <person name="Puiu D."/>
            <person name="Sebastian Y."/>
            <person name="Miller W.G."/>
            <person name="Mandrell R.E."/>
            <person name="Nelson K.E."/>
        </authorList>
    </citation>
    <scope>NUCLEOTIDE SEQUENCE [LARGE SCALE GENOMIC DNA]</scope>
    <source>
        <strain evidence="2">ATCC BAA-381 / LMG 19568 / NCTC 13146 / CH001A</strain>
    </source>
</reference>
<keyword evidence="2" id="KW-1185">Reference proteome</keyword>
<organism evidence="1 2">
    <name type="scientific">Campylobacter hominis (strain ATCC BAA-381 / DSM 21671 / CCUG 45161 / LMG 19568 / NCTC 13146 / CH001A)</name>
    <dbReference type="NCBI Taxonomy" id="360107"/>
    <lineage>
        <taxon>Bacteria</taxon>
        <taxon>Pseudomonadati</taxon>
        <taxon>Campylobacterota</taxon>
        <taxon>Epsilonproteobacteria</taxon>
        <taxon>Campylobacterales</taxon>
        <taxon>Campylobacteraceae</taxon>
        <taxon>Campylobacter</taxon>
    </lineage>
</organism>
<gene>
    <name evidence="1" type="ordered locus">CHAB381_0038</name>
</gene>
<accession>A7HZG9</accession>
<dbReference type="HOGENOM" id="CLU_059331_0_0_7"/>
<protein>
    <submittedName>
        <fullName evidence="1">Uncharacterized protein</fullName>
    </submittedName>
</protein>
<dbReference type="eggNOG" id="ENOG5031845">
    <property type="taxonomic scope" value="Bacteria"/>
</dbReference>